<dbReference type="InParanoid" id="A0A078B5W8"/>
<feature type="transmembrane region" description="Helical" evidence="1">
    <location>
        <begin position="72"/>
        <end position="96"/>
    </location>
</feature>
<evidence type="ECO:0008006" key="4">
    <source>
        <dbReference type="Google" id="ProtNLM"/>
    </source>
</evidence>
<feature type="transmembrane region" description="Helical" evidence="1">
    <location>
        <begin position="108"/>
        <end position="131"/>
    </location>
</feature>
<dbReference type="Proteomes" id="UP000039865">
    <property type="component" value="Unassembled WGS sequence"/>
</dbReference>
<evidence type="ECO:0000256" key="1">
    <source>
        <dbReference type="SAM" id="Phobius"/>
    </source>
</evidence>
<accession>A0A078B5W8</accession>
<gene>
    <name evidence="2" type="primary">Contig10958.g11723</name>
    <name evidence="2" type="ORF">STYLEM_18003</name>
</gene>
<dbReference type="EMBL" id="CCKQ01016993">
    <property type="protein sequence ID" value="CDW88878.1"/>
    <property type="molecule type" value="Genomic_DNA"/>
</dbReference>
<feature type="transmembrane region" description="Helical" evidence="1">
    <location>
        <begin position="224"/>
        <end position="245"/>
    </location>
</feature>
<dbReference type="Gene3D" id="1.10.1410.10">
    <property type="match status" value="1"/>
</dbReference>
<keyword evidence="3" id="KW-1185">Reference proteome</keyword>
<evidence type="ECO:0000313" key="3">
    <source>
        <dbReference type="Proteomes" id="UP000039865"/>
    </source>
</evidence>
<sequence>MELYFQSGIDTPSILDWQIQEYKNKKLKIQFHFNNTKYISQYTYIDGITIDQELPPQNLNSSGLQILESSLIAAKTIITVTVVSNFALSIILSISMRQLWKLVNTLQLITYIPMLSVALPQNAMICFNSLIQISNLDLIPKETLSKMFKLTPYQDTDNGARVNDNLDDQLFISFFQLACTAFIVTTPFLLLQFLRNNAKKLNRSVTISQYGALYLGLNPEKYMIVYWIFIYLMRRLMFAVSIVFMKNSSTTQLAQILKKFLEDRKKKNSELIKYSQIVDKIFNEEIRQKMYSTDNSMMTSTMTNTEILNDIQIEDITNQKAYIQYRTKVEKRKKPRNKKQLGSVQLKNKYLSENDEFDYEQEQYIDTFYNIYQKQKDYQSNNQLFKNDEPKTQAQLIEEFRKCFEKFLEKKTHQKRLKIPWNGNVTKFLESTFKIIYENEPLEKTDQNRQNFEYFIKCVRKIFIKETSLVYETRRKESKMLYNSQLYKVVMNRILSLVKLFLSEEELNQENMDKYRTLVIQTLKCSLVLRQLNYVLRNCLCQINQDSPLILKQIIRTEYMLALPENQSDSKWDLSKNELLSIKNQLINEVYNIPRFFEKANFDINSLSMINEISTAIILNCRNIMRNDGKFVNQTYVILSLLSKNLLKGYLEFTQRLKEQDKSAYWGQNVEIINEANIRIRQADIINKQIGNIKYEEYFTVGESEYTKIKRSKQLEMIHLSQKIHDQVLQILEVLDENLQKIEVDGENDLKVERILNELHRDKELDDALSETNRSTISYYEKKFEKQIFQVFENNIEERLNLDSLKQSSRRQRLNDLTSFSLIDKSSLSFQMESVYNEIMELVKDPILLQKSFIEKWELPKYLHNYLIGSLRKIRAFNFESSLCEIIDKYISYLIEDLYESSKKMMKLKQAFGVCFDRLDVKANKDSNLINNEEFKQNFESFKLTFRKLNDKVNEYIVGQVKDLLQRKEENDQIKLQVKRFLNDLSARRSLKKMISIVNDDMLFTSYKRIDQFQAIIESQFQTYFKLNKETLKTSLYGLTGAGLQFKGSTIKILVRMSNVVKTIKPLFEQIKYSDEKSPFQLSSDTNNVFRVVHSDNERCLYLKVFKNEIAQKYDNLVFKIKFEHMNVRKEFKLANLIQRYLNFDKNRVRRIAAPFIALLKMNQLVGEKEGYPSSITYLMMFINYCQQLYILPNLTKYEKENDEIFQKFQTTEQLTEREKNFLNKIIVEKTLSNLDAGSNDLLSSSKNLESKVKVSYYFNENKDGLTKQLLEYKHLVGMGVMESDKLFILFLKHLAVSLPSRNTKYNIASGGLQKKRLHKNQYINVRNPFIKMINQGSILKDPFKFNKIIYKVKEFIRFIHEGQFDHYILHIATQIRDEGSNPDDFLESDTE</sequence>
<dbReference type="OrthoDB" id="10672719at2759"/>
<evidence type="ECO:0000313" key="2">
    <source>
        <dbReference type="EMBL" id="CDW88878.1"/>
    </source>
</evidence>
<name>A0A078B5W8_STYLE</name>
<proteinExistence type="predicted"/>
<reference evidence="2 3" key="1">
    <citation type="submission" date="2014-06" db="EMBL/GenBank/DDBJ databases">
        <authorList>
            <person name="Swart Estienne"/>
        </authorList>
    </citation>
    <scope>NUCLEOTIDE SEQUENCE [LARGE SCALE GENOMIC DNA]</scope>
    <source>
        <strain evidence="2 3">130c</strain>
    </source>
</reference>
<keyword evidence="1" id="KW-0812">Transmembrane</keyword>
<organism evidence="2 3">
    <name type="scientific">Stylonychia lemnae</name>
    <name type="common">Ciliate</name>
    <dbReference type="NCBI Taxonomy" id="5949"/>
    <lineage>
        <taxon>Eukaryota</taxon>
        <taxon>Sar</taxon>
        <taxon>Alveolata</taxon>
        <taxon>Ciliophora</taxon>
        <taxon>Intramacronucleata</taxon>
        <taxon>Spirotrichea</taxon>
        <taxon>Stichotrichia</taxon>
        <taxon>Sporadotrichida</taxon>
        <taxon>Oxytrichidae</taxon>
        <taxon>Stylonychinae</taxon>
        <taxon>Stylonychia</taxon>
    </lineage>
</organism>
<dbReference type="SUPFAM" id="SSF81631">
    <property type="entry name" value="PAP/OAS1 substrate-binding domain"/>
    <property type="match status" value="1"/>
</dbReference>
<protein>
    <recommendedName>
        <fullName evidence="4">Transmembrane protein</fullName>
    </recommendedName>
</protein>
<keyword evidence="1" id="KW-1133">Transmembrane helix</keyword>
<feature type="transmembrane region" description="Helical" evidence="1">
    <location>
        <begin position="170"/>
        <end position="194"/>
    </location>
</feature>
<keyword evidence="1" id="KW-0472">Membrane</keyword>